<reference evidence="4 5" key="1">
    <citation type="submission" date="2016-10" db="EMBL/GenBank/DDBJ databases">
        <authorList>
            <person name="de Groot N.N."/>
        </authorList>
    </citation>
    <scope>NUCLEOTIDE SEQUENCE [LARGE SCALE GENOMIC DNA]</scope>
    <source>
        <strain evidence="4 5">DSM 26915</strain>
    </source>
</reference>
<dbReference type="InterPro" id="IPR029063">
    <property type="entry name" value="SAM-dependent_MTases_sf"/>
</dbReference>
<protein>
    <submittedName>
        <fullName evidence="4">tRNA1(Val) A37 N6-methylase TrmN6</fullName>
    </submittedName>
</protein>
<evidence type="ECO:0000313" key="4">
    <source>
        <dbReference type="EMBL" id="SEG22663.1"/>
    </source>
</evidence>
<gene>
    <name evidence="4" type="ORF">SAMN04488045_2062</name>
</gene>
<dbReference type="AlphaFoldDB" id="A0A1H5YF30"/>
<dbReference type="PANTHER" id="PTHR47739">
    <property type="entry name" value="TRNA1(VAL) (ADENINE(37)-N6)-METHYLTRANSFERASE"/>
    <property type="match status" value="1"/>
</dbReference>
<dbReference type="InterPro" id="IPR050210">
    <property type="entry name" value="tRNA_Adenine-N(6)_MTase"/>
</dbReference>
<evidence type="ECO:0000256" key="1">
    <source>
        <dbReference type="ARBA" id="ARBA00022603"/>
    </source>
</evidence>
<evidence type="ECO:0000259" key="3">
    <source>
        <dbReference type="Pfam" id="PF05175"/>
    </source>
</evidence>
<dbReference type="PROSITE" id="PS00092">
    <property type="entry name" value="N6_MTASE"/>
    <property type="match status" value="1"/>
</dbReference>
<proteinExistence type="predicted"/>
<dbReference type="GO" id="GO:0008170">
    <property type="term" value="F:N-methyltransferase activity"/>
    <property type="evidence" value="ECO:0007669"/>
    <property type="project" value="UniProtKB-ARBA"/>
</dbReference>
<dbReference type="Proteomes" id="UP000236752">
    <property type="component" value="Unassembled WGS sequence"/>
</dbReference>
<keyword evidence="1 4" id="KW-0489">Methyltransferase</keyword>
<dbReference type="CDD" id="cd02440">
    <property type="entry name" value="AdoMet_MTases"/>
    <property type="match status" value="1"/>
</dbReference>
<keyword evidence="5" id="KW-1185">Reference proteome</keyword>
<evidence type="ECO:0000313" key="5">
    <source>
        <dbReference type="Proteomes" id="UP000236752"/>
    </source>
</evidence>
<keyword evidence="2" id="KW-0949">S-adenosyl-L-methionine</keyword>
<name>A0A1H5YF30_9RHOB</name>
<evidence type="ECO:0000256" key="2">
    <source>
        <dbReference type="ARBA" id="ARBA00022691"/>
    </source>
</evidence>
<accession>A0A1H5YF30</accession>
<dbReference type="EMBL" id="FNUZ01000003">
    <property type="protein sequence ID" value="SEG22663.1"/>
    <property type="molecule type" value="Genomic_DNA"/>
</dbReference>
<sequence>MQEQFFGKTVLNSKVRTFSDDELTQDAFLGGKLTLRQPRIGYRAGVDPVFLAASVPAKPGDRVLELGCGAGPALLCLGARVSGLHLWGVERQPDYSELARWNAESNGLDAVIETNDLRDLSAELRQMSFDHVIANPPYYDPSQRVPAQDSGKEAGLSIETPLADWIKAAAKRTAPRGTVTFIHRAEKLPELISGFAKYLGSVEVKPFVPRTGRDAGLVLIRGRKEGRAPFRLHAPIVLHQGRQHMTDGDDYRPEIRAILRHGGALSF</sequence>
<dbReference type="SUPFAM" id="SSF53335">
    <property type="entry name" value="S-adenosyl-L-methionine-dependent methyltransferases"/>
    <property type="match status" value="1"/>
</dbReference>
<dbReference type="GO" id="GO:0003676">
    <property type="term" value="F:nucleic acid binding"/>
    <property type="evidence" value="ECO:0007669"/>
    <property type="project" value="InterPro"/>
</dbReference>
<dbReference type="InterPro" id="IPR007848">
    <property type="entry name" value="Small_mtfrase_dom"/>
</dbReference>
<dbReference type="PANTHER" id="PTHR47739:SF1">
    <property type="entry name" value="TRNA1(VAL) (ADENINE(37)-N6)-METHYLTRANSFERASE"/>
    <property type="match status" value="1"/>
</dbReference>
<dbReference type="GO" id="GO:0008757">
    <property type="term" value="F:S-adenosylmethionine-dependent methyltransferase activity"/>
    <property type="evidence" value="ECO:0007669"/>
    <property type="project" value="UniProtKB-ARBA"/>
</dbReference>
<keyword evidence="1 4" id="KW-0808">Transferase</keyword>
<dbReference type="Pfam" id="PF05175">
    <property type="entry name" value="MTS"/>
    <property type="match status" value="1"/>
</dbReference>
<feature type="domain" description="Methyltransferase small" evidence="3">
    <location>
        <begin position="50"/>
        <end position="143"/>
    </location>
</feature>
<dbReference type="Gene3D" id="3.40.50.150">
    <property type="entry name" value="Vaccinia Virus protein VP39"/>
    <property type="match status" value="1"/>
</dbReference>
<dbReference type="InterPro" id="IPR002052">
    <property type="entry name" value="DNA_methylase_N6_adenine_CS"/>
</dbReference>
<organism evidence="4 5">
    <name type="scientific">Thalassococcus halodurans</name>
    <dbReference type="NCBI Taxonomy" id="373675"/>
    <lineage>
        <taxon>Bacteria</taxon>
        <taxon>Pseudomonadati</taxon>
        <taxon>Pseudomonadota</taxon>
        <taxon>Alphaproteobacteria</taxon>
        <taxon>Rhodobacterales</taxon>
        <taxon>Roseobacteraceae</taxon>
        <taxon>Thalassococcus</taxon>
    </lineage>
</organism>
<dbReference type="GO" id="GO:0032259">
    <property type="term" value="P:methylation"/>
    <property type="evidence" value="ECO:0007669"/>
    <property type="project" value="UniProtKB-KW"/>
</dbReference>